<keyword evidence="1" id="KW-0175">Coiled coil</keyword>
<sequence length="546" mass="64351">MEVKIGINTTNIILPVRPKLGNNNIYINKEDWIQIFNSENSNNQAEQKFYYPEVTSDYDATQEIEDLFVSKYFLPGIQNLLFSKNGKFSAFRLKENSKIIKANFPECNQQLRFEWLSTELYKFSDKFAFLVVRVALLPEENNQGLIDLDDWIKFINRIRQNHNKYLNAPKINFKTSKRDNSHQNSDIFEAVSSIIDKYNLFISNKISTDDFDLQDYKLSSFKFIEPDNFIHACAQVTNLIEPKQLFRISSFDETINNYDEEFVNCFIKNNTYQRWGASGNYTIGNDNCWISLIKIDNPPSYKFNRFSSNNWFPDHYLQIFNKQYLIIALLNLFYREELQRLSGEYSTLENLNTQRSNARRILSSFDNLNLNYYFHKISNETQGIEMWNLFNNILGIHSLYNKVKEDMRELNQRLIEVHSELQNKETKTLTILAFFTGMLGINVLIEKKTTEISEYISNFIPTIDQMFPIVSFISLITFVIASLLFLYMLLNIFFIVSLFKERIIVFMSLLNRGIKITHKLISNLISYVSKRVTKERTLDTQEEISL</sequence>
<protein>
    <submittedName>
        <fullName evidence="2">Uncharacterized protein</fullName>
    </submittedName>
</protein>
<dbReference type="EMBL" id="JBHMAG010000023">
    <property type="protein sequence ID" value="MFB9756404.1"/>
    <property type="molecule type" value="Genomic_DNA"/>
</dbReference>
<dbReference type="RefSeq" id="WP_344916285.1">
    <property type="nucleotide sequence ID" value="NZ_BAAAYO010000019.1"/>
</dbReference>
<evidence type="ECO:0000313" key="3">
    <source>
        <dbReference type="Proteomes" id="UP001589619"/>
    </source>
</evidence>
<reference evidence="2 3" key="1">
    <citation type="submission" date="2024-09" db="EMBL/GenBank/DDBJ databases">
        <authorList>
            <person name="Sun Q."/>
            <person name="Mori K."/>
        </authorList>
    </citation>
    <scope>NUCLEOTIDE SEQUENCE [LARGE SCALE GENOMIC DNA]</scope>
    <source>
        <strain evidence="2 3">JCM 12520</strain>
    </source>
</reference>
<comment type="caution">
    <text evidence="2">The sequence shown here is derived from an EMBL/GenBank/DDBJ whole genome shotgun (WGS) entry which is preliminary data.</text>
</comment>
<keyword evidence="3" id="KW-1185">Reference proteome</keyword>
<name>A0ABV5W744_9BACL</name>
<evidence type="ECO:0000256" key="1">
    <source>
        <dbReference type="SAM" id="Coils"/>
    </source>
</evidence>
<evidence type="ECO:0000313" key="2">
    <source>
        <dbReference type="EMBL" id="MFB9756404.1"/>
    </source>
</evidence>
<feature type="coiled-coil region" evidence="1">
    <location>
        <begin position="400"/>
        <end position="427"/>
    </location>
</feature>
<organism evidence="2 3">
    <name type="scientific">Paenibacillus hodogayensis</name>
    <dbReference type="NCBI Taxonomy" id="279208"/>
    <lineage>
        <taxon>Bacteria</taxon>
        <taxon>Bacillati</taxon>
        <taxon>Bacillota</taxon>
        <taxon>Bacilli</taxon>
        <taxon>Bacillales</taxon>
        <taxon>Paenibacillaceae</taxon>
        <taxon>Paenibacillus</taxon>
    </lineage>
</organism>
<dbReference type="Proteomes" id="UP001589619">
    <property type="component" value="Unassembled WGS sequence"/>
</dbReference>
<gene>
    <name evidence="2" type="ORF">ACFFNY_32925</name>
</gene>
<proteinExistence type="predicted"/>
<accession>A0ABV5W744</accession>